<dbReference type="PROSITE" id="PS50110">
    <property type="entry name" value="RESPONSE_REGULATORY"/>
    <property type="match status" value="1"/>
</dbReference>
<dbReference type="SUPFAM" id="SSF52172">
    <property type="entry name" value="CheY-like"/>
    <property type="match status" value="1"/>
</dbReference>
<evidence type="ECO:0000313" key="4">
    <source>
        <dbReference type="Proteomes" id="UP000637643"/>
    </source>
</evidence>
<accession>A0A917FYW7</accession>
<dbReference type="AlphaFoldDB" id="A0A917FYW7"/>
<proteinExistence type="predicted"/>
<comment type="caution">
    <text evidence="3">The sequence shown here is derived from an EMBL/GenBank/DDBJ whole genome shotgun (WGS) entry which is preliminary data.</text>
</comment>
<feature type="modified residue" description="4-aspartylphosphate" evidence="1">
    <location>
        <position position="52"/>
    </location>
</feature>
<dbReference type="EMBL" id="BMKR01000075">
    <property type="protein sequence ID" value="GGG14653.1"/>
    <property type="molecule type" value="Genomic_DNA"/>
</dbReference>
<reference evidence="3" key="1">
    <citation type="journal article" date="2014" name="Int. J. Syst. Evol. Microbiol.">
        <title>Complete genome sequence of Corynebacterium casei LMG S-19264T (=DSM 44701T), isolated from a smear-ripened cheese.</title>
        <authorList>
            <consortium name="US DOE Joint Genome Institute (JGI-PGF)"/>
            <person name="Walter F."/>
            <person name="Albersmeier A."/>
            <person name="Kalinowski J."/>
            <person name="Ruckert C."/>
        </authorList>
    </citation>
    <scope>NUCLEOTIDE SEQUENCE</scope>
    <source>
        <strain evidence="3">CGMCC 1.16134</strain>
    </source>
</reference>
<organism evidence="3 4">
    <name type="scientific">Paenibacillus albidus</name>
    <dbReference type="NCBI Taxonomy" id="2041023"/>
    <lineage>
        <taxon>Bacteria</taxon>
        <taxon>Bacillati</taxon>
        <taxon>Bacillota</taxon>
        <taxon>Bacilli</taxon>
        <taxon>Bacillales</taxon>
        <taxon>Paenibacillaceae</taxon>
        <taxon>Paenibacillus</taxon>
    </lineage>
</organism>
<name>A0A917FYW7_9BACL</name>
<dbReference type="GO" id="GO:0000160">
    <property type="term" value="P:phosphorelay signal transduction system"/>
    <property type="evidence" value="ECO:0007669"/>
    <property type="project" value="InterPro"/>
</dbReference>
<dbReference type="InterPro" id="IPR011006">
    <property type="entry name" value="CheY-like_superfamily"/>
</dbReference>
<sequence>MFSILIVEDDLKLAQLLQSYMEKYGGRAEAVQEFDQVMEVFQDIRPDLVLLDVNLPVLSKIWIKSVGESQFKLKYHTTINADTTLHELNCSKKEDLAFIKRMVLSRRPISEQFGVSNNQGLFMF</sequence>
<dbReference type="Pfam" id="PF00072">
    <property type="entry name" value="Response_reg"/>
    <property type="match status" value="1"/>
</dbReference>
<keyword evidence="1" id="KW-0597">Phosphoprotein</keyword>
<dbReference type="Proteomes" id="UP000637643">
    <property type="component" value="Unassembled WGS sequence"/>
</dbReference>
<dbReference type="Gene3D" id="3.40.50.2300">
    <property type="match status" value="1"/>
</dbReference>
<protein>
    <recommendedName>
        <fullName evidence="2">Response regulatory domain-containing protein</fullName>
    </recommendedName>
</protein>
<evidence type="ECO:0000313" key="3">
    <source>
        <dbReference type="EMBL" id="GGG14653.1"/>
    </source>
</evidence>
<feature type="domain" description="Response regulatory" evidence="2">
    <location>
        <begin position="3"/>
        <end position="124"/>
    </location>
</feature>
<dbReference type="InterPro" id="IPR001789">
    <property type="entry name" value="Sig_transdc_resp-reg_receiver"/>
</dbReference>
<evidence type="ECO:0000256" key="1">
    <source>
        <dbReference type="PROSITE-ProRule" id="PRU00169"/>
    </source>
</evidence>
<reference evidence="3" key="2">
    <citation type="submission" date="2020-09" db="EMBL/GenBank/DDBJ databases">
        <authorList>
            <person name="Sun Q."/>
            <person name="Zhou Y."/>
        </authorList>
    </citation>
    <scope>NUCLEOTIDE SEQUENCE</scope>
    <source>
        <strain evidence="3">CGMCC 1.16134</strain>
    </source>
</reference>
<keyword evidence="4" id="KW-1185">Reference proteome</keyword>
<gene>
    <name evidence="3" type="ORF">GCM10010912_68880</name>
</gene>
<evidence type="ECO:0000259" key="2">
    <source>
        <dbReference type="PROSITE" id="PS50110"/>
    </source>
</evidence>